<evidence type="ECO:0000313" key="3">
    <source>
        <dbReference type="Proteomes" id="UP000182715"/>
    </source>
</evidence>
<dbReference type="EMBL" id="CVTF01000083">
    <property type="protein sequence ID" value="CRY99744.1"/>
    <property type="molecule type" value="Genomic_DNA"/>
</dbReference>
<accession>A0A0H5QCQ1</accession>
<sequence>MPSETQFAFQTAFLQQIEIKNIHARHSRTGGNPEGRACRYFQSLQKLKGLDSRLRGNDGRVHSYSGLTKIRTRRRSRKQYK</sequence>
<evidence type="ECO:0000313" key="2">
    <source>
        <dbReference type="EMBL" id="CRY99744.1"/>
    </source>
</evidence>
<evidence type="ECO:0000256" key="1">
    <source>
        <dbReference type="SAM" id="MobiDB-lite"/>
    </source>
</evidence>
<dbReference type="Proteomes" id="UP000182715">
    <property type="component" value="Unassembled WGS sequence"/>
</dbReference>
<protein>
    <submittedName>
        <fullName evidence="2">Uncharacterized protein</fullName>
    </submittedName>
</protein>
<proteinExistence type="predicted"/>
<name>A0A0H5QCQ1_NEIMI</name>
<feature type="compositionally biased region" description="Basic residues" evidence="1">
    <location>
        <begin position="70"/>
        <end position="81"/>
    </location>
</feature>
<reference evidence="2 3" key="1">
    <citation type="submission" date="2014-11" db="EMBL/GenBank/DDBJ databases">
        <authorList>
            <person name="Diene M.Seydina."/>
        </authorList>
    </citation>
    <scope>NUCLEOTIDE SEQUENCE [LARGE SCALE GENOMIC DNA]</scope>
    <source>
        <strain evidence="2 3">Neisseria meningitidis CHUV</strain>
    </source>
</reference>
<dbReference type="AlphaFoldDB" id="A0A0H5QCQ1"/>
<feature type="region of interest" description="Disordered" evidence="1">
    <location>
        <begin position="61"/>
        <end position="81"/>
    </location>
</feature>
<organism evidence="2 3">
    <name type="scientific">Neisseria meningitidis serogroup B</name>
    <dbReference type="NCBI Taxonomy" id="491"/>
    <lineage>
        <taxon>Bacteria</taxon>
        <taxon>Pseudomonadati</taxon>
        <taxon>Pseudomonadota</taxon>
        <taxon>Betaproteobacteria</taxon>
        <taxon>Neisseriales</taxon>
        <taxon>Neisseriaceae</taxon>
        <taxon>Neisseria</taxon>
    </lineage>
</organism>